<feature type="region of interest" description="Disordered" evidence="1">
    <location>
        <begin position="1"/>
        <end position="28"/>
    </location>
</feature>
<sequence>MTADELRLLPRSEPEGKHSYLITDHHGGPASRLADVMEVIQLHMGNQLVDHASALLPDEPPGDLRYLAERLTEALRDALRIAESRGRRLSHPDGS</sequence>
<dbReference type="RefSeq" id="WP_358290950.1">
    <property type="nucleotide sequence ID" value="NZ_JBEYGJ010000045.1"/>
</dbReference>
<evidence type="ECO:0000313" key="2">
    <source>
        <dbReference type="EMBL" id="MFE9230623.1"/>
    </source>
</evidence>
<protein>
    <submittedName>
        <fullName evidence="2">Uncharacterized protein</fullName>
    </submittedName>
</protein>
<reference evidence="2 3" key="1">
    <citation type="submission" date="2024-10" db="EMBL/GenBank/DDBJ databases">
        <title>The Natural Products Discovery Center: Release of the First 8490 Sequenced Strains for Exploring Actinobacteria Biosynthetic Diversity.</title>
        <authorList>
            <person name="Kalkreuter E."/>
            <person name="Kautsar S.A."/>
            <person name="Yang D."/>
            <person name="Bader C.D."/>
            <person name="Teijaro C.N."/>
            <person name="Fluegel L."/>
            <person name="Davis C.M."/>
            <person name="Simpson J.R."/>
            <person name="Lauterbach L."/>
            <person name="Steele A.D."/>
            <person name="Gui C."/>
            <person name="Meng S."/>
            <person name="Li G."/>
            <person name="Viehrig K."/>
            <person name="Ye F."/>
            <person name="Su P."/>
            <person name="Kiefer A.F."/>
            <person name="Nichols A."/>
            <person name="Cepeda A.J."/>
            <person name="Yan W."/>
            <person name="Fan B."/>
            <person name="Jiang Y."/>
            <person name="Adhikari A."/>
            <person name="Zheng C.-J."/>
            <person name="Schuster L."/>
            <person name="Cowan T.M."/>
            <person name="Smanski M.J."/>
            <person name="Chevrette M.G."/>
            <person name="De Carvalho L.P.S."/>
            <person name="Shen B."/>
        </authorList>
    </citation>
    <scope>NUCLEOTIDE SEQUENCE [LARGE SCALE GENOMIC DNA]</scope>
    <source>
        <strain evidence="2 3">NPDC007066</strain>
    </source>
</reference>
<dbReference type="Proteomes" id="UP001601288">
    <property type="component" value="Unassembled WGS sequence"/>
</dbReference>
<accession>A0ABW6LR65</accession>
<keyword evidence="3" id="KW-1185">Reference proteome</keyword>
<comment type="caution">
    <text evidence="2">The sequence shown here is derived from an EMBL/GenBank/DDBJ whole genome shotgun (WGS) entry which is preliminary data.</text>
</comment>
<evidence type="ECO:0000256" key="1">
    <source>
        <dbReference type="SAM" id="MobiDB-lite"/>
    </source>
</evidence>
<organism evidence="2 3">
    <name type="scientific">Streptomyces massasporeus</name>
    <dbReference type="NCBI Taxonomy" id="67324"/>
    <lineage>
        <taxon>Bacteria</taxon>
        <taxon>Bacillati</taxon>
        <taxon>Actinomycetota</taxon>
        <taxon>Actinomycetes</taxon>
        <taxon>Kitasatosporales</taxon>
        <taxon>Streptomycetaceae</taxon>
        <taxon>Streptomyces</taxon>
    </lineage>
</organism>
<dbReference type="EMBL" id="JBIAFP010000037">
    <property type="protein sequence ID" value="MFE9230623.1"/>
    <property type="molecule type" value="Genomic_DNA"/>
</dbReference>
<evidence type="ECO:0000313" key="3">
    <source>
        <dbReference type="Proteomes" id="UP001601288"/>
    </source>
</evidence>
<name>A0ABW6LR65_9ACTN</name>
<proteinExistence type="predicted"/>
<gene>
    <name evidence="2" type="ORF">ACFYM3_39805</name>
</gene>
<feature type="compositionally biased region" description="Basic and acidic residues" evidence="1">
    <location>
        <begin position="1"/>
        <end position="27"/>
    </location>
</feature>